<reference evidence="1" key="1">
    <citation type="submission" date="2023-06" db="EMBL/GenBank/DDBJ databases">
        <title>Genome sequences of Xanthomonas arboricola from Serbia and Montenegro.</title>
        <authorList>
            <person name="Ilicic R."/>
            <person name="Jelusic A."/>
            <person name="Harrison J."/>
            <person name="Greer S."/>
            <person name="Grant M."/>
            <person name="Vicente J."/>
            <person name="Popovic Milovanovic T."/>
            <person name="Studholme D.J."/>
        </authorList>
    </citation>
    <scope>NUCLEOTIDE SEQUENCE</scope>
    <source>
        <strain evidence="1">Xp320</strain>
    </source>
</reference>
<sequence>MFTPLELRNAAAGAATHGFIAFDLEAGLLRSDLAAQLEGVQVYL</sequence>
<proteinExistence type="predicted"/>
<organism evidence="1">
    <name type="scientific">Xanthomonas arboricola pv. pruni</name>
    <dbReference type="NCBI Taxonomy" id="69929"/>
    <lineage>
        <taxon>Bacteria</taxon>
        <taxon>Pseudomonadati</taxon>
        <taxon>Pseudomonadota</taxon>
        <taxon>Gammaproteobacteria</taxon>
        <taxon>Lysobacterales</taxon>
        <taxon>Lysobacteraceae</taxon>
        <taxon>Xanthomonas</taxon>
    </lineage>
</organism>
<dbReference type="EMBL" id="JASVYU010000040">
    <property type="protein sequence ID" value="MDN0288883.1"/>
    <property type="molecule type" value="Genomic_DNA"/>
</dbReference>
<name>A0AAP4NN02_9XANT</name>
<gene>
    <name evidence="1" type="ORF">QSH54_20125</name>
</gene>
<comment type="caution">
    <text evidence="1">The sequence shown here is derived from an EMBL/GenBank/DDBJ whole genome shotgun (WGS) entry which is preliminary data.</text>
</comment>
<protein>
    <submittedName>
        <fullName evidence="1">Uncharacterized protein</fullName>
    </submittedName>
</protein>
<dbReference type="AlphaFoldDB" id="A0AAP4NN02"/>
<evidence type="ECO:0000313" key="1">
    <source>
        <dbReference type="EMBL" id="MDN0288883.1"/>
    </source>
</evidence>
<dbReference type="RefSeq" id="WP_256469091.1">
    <property type="nucleotide sequence ID" value="NZ_CP044334.1"/>
</dbReference>
<accession>A0AAP4NN02</accession>